<proteinExistence type="predicted"/>
<dbReference type="STRING" id="370622.LA66_00025"/>
<protein>
    <submittedName>
        <fullName evidence="1">Uncharacterized protein</fullName>
    </submittedName>
</protein>
<name>A0A0B1Q890_9HYPH</name>
<gene>
    <name evidence="1" type="ORF">LA66_00025</name>
</gene>
<dbReference type="AlphaFoldDB" id="A0A0B1Q890"/>
<sequence length="83" mass="9071">MPAYASSVSSLVTIDRYMAAAPDIEAMLFAQRRSCKAVSTCREAVQMWCDGYTGADRDNDGIPCENVCRTKAEVDEIRADIGC</sequence>
<organism evidence="1 2">
    <name type="scientific">Aureimonas altamirensis</name>
    <dbReference type="NCBI Taxonomy" id="370622"/>
    <lineage>
        <taxon>Bacteria</taxon>
        <taxon>Pseudomonadati</taxon>
        <taxon>Pseudomonadota</taxon>
        <taxon>Alphaproteobacteria</taxon>
        <taxon>Hyphomicrobiales</taxon>
        <taxon>Aurantimonadaceae</taxon>
        <taxon>Aureimonas</taxon>
    </lineage>
</organism>
<dbReference type="EMBL" id="JRFJ01000001">
    <property type="protein sequence ID" value="KHJ55117.1"/>
    <property type="molecule type" value="Genomic_DNA"/>
</dbReference>
<evidence type="ECO:0000313" key="2">
    <source>
        <dbReference type="Proteomes" id="UP000030826"/>
    </source>
</evidence>
<comment type="caution">
    <text evidence="1">The sequence shown here is derived from an EMBL/GenBank/DDBJ whole genome shotgun (WGS) entry which is preliminary data.</text>
</comment>
<accession>A0A0B1Q890</accession>
<dbReference type="Proteomes" id="UP000030826">
    <property type="component" value="Unassembled WGS sequence"/>
</dbReference>
<dbReference type="OrthoDB" id="9805504at2"/>
<reference evidence="1 2" key="1">
    <citation type="submission" date="2014-09" db="EMBL/GenBank/DDBJ databases">
        <title>Isolation and characterization of Aurantimonas altamirensis ON-56566 from clinical sample following a dog bite.</title>
        <authorList>
            <person name="Eshaghi A."/>
            <person name="Li A."/>
            <person name="Shahinas D."/>
            <person name="Bahn P."/>
            <person name="Kus J.V."/>
            <person name="Patel S.N."/>
        </authorList>
    </citation>
    <scope>NUCLEOTIDE SEQUENCE [LARGE SCALE GENOMIC DNA]</scope>
    <source>
        <strain evidence="1 2">ON-56566</strain>
    </source>
</reference>
<evidence type="ECO:0000313" key="1">
    <source>
        <dbReference type="EMBL" id="KHJ55117.1"/>
    </source>
</evidence>